<accession>A0ACC1X0C5</accession>
<name>A0ACC1X0C5_MELAZ</name>
<gene>
    <name evidence="1" type="ORF">OWV82_021376</name>
</gene>
<reference evidence="1 2" key="1">
    <citation type="journal article" date="2023" name="Science">
        <title>Complex scaffold remodeling in plant triterpene biosynthesis.</title>
        <authorList>
            <person name="De La Pena R."/>
            <person name="Hodgson H."/>
            <person name="Liu J.C."/>
            <person name="Stephenson M.J."/>
            <person name="Martin A.C."/>
            <person name="Owen C."/>
            <person name="Harkess A."/>
            <person name="Leebens-Mack J."/>
            <person name="Jimenez L.E."/>
            <person name="Osbourn A."/>
            <person name="Sattely E.S."/>
        </authorList>
    </citation>
    <scope>NUCLEOTIDE SEQUENCE [LARGE SCALE GENOMIC DNA]</scope>
    <source>
        <strain evidence="2">cv. JPN11</strain>
        <tissue evidence="1">Leaf</tissue>
    </source>
</reference>
<proteinExistence type="predicted"/>
<dbReference type="Proteomes" id="UP001164539">
    <property type="component" value="Chromosome 12"/>
</dbReference>
<dbReference type="EMBL" id="CM051405">
    <property type="protein sequence ID" value="KAJ4704473.1"/>
    <property type="molecule type" value="Genomic_DNA"/>
</dbReference>
<protein>
    <submittedName>
        <fullName evidence="1">ATP-dependent Clp protease proteolytic subunit like</fullName>
    </submittedName>
</protein>
<sequence length="203" mass="23297">MMKSEITEENDEEEAVWLTGSQREKVRRIIEHQKSIYWSSSSSSSQSSSSASCSSFSSCQKSSTLLELMKGGSTSLRRLFDMEHTSLSTYFDKYSGSPEIKPIPLWGSDADDEQVYDPWASIKQIGQPSCDPGNEGSSNFASHGSFRNEEFGSTHKEGKINHRKLKRKKSFRRLPGIRFWRFRGFRFSLRLRKLRIMICGRMI</sequence>
<keyword evidence="2" id="KW-1185">Reference proteome</keyword>
<evidence type="ECO:0000313" key="2">
    <source>
        <dbReference type="Proteomes" id="UP001164539"/>
    </source>
</evidence>
<keyword evidence="1" id="KW-0645">Protease</keyword>
<comment type="caution">
    <text evidence="1">The sequence shown here is derived from an EMBL/GenBank/DDBJ whole genome shotgun (WGS) entry which is preliminary data.</text>
</comment>
<keyword evidence="1" id="KW-0378">Hydrolase</keyword>
<organism evidence="1 2">
    <name type="scientific">Melia azedarach</name>
    <name type="common">Chinaberry tree</name>
    <dbReference type="NCBI Taxonomy" id="155640"/>
    <lineage>
        <taxon>Eukaryota</taxon>
        <taxon>Viridiplantae</taxon>
        <taxon>Streptophyta</taxon>
        <taxon>Embryophyta</taxon>
        <taxon>Tracheophyta</taxon>
        <taxon>Spermatophyta</taxon>
        <taxon>Magnoliopsida</taxon>
        <taxon>eudicotyledons</taxon>
        <taxon>Gunneridae</taxon>
        <taxon>Pentapetalae</taxon>
        <taxon>rosids</taxon>
        <taxon>malvids</taxon>
        <taxon>Sapindales</taxon>
        <taxon>Meliaceae</taxon>
        <taxon>Melia</taxon>
    </lineage>
</organism>
<evidence type="ECO:0000313" key="1">
    <source>
        <dbReference type="EMBL" id="KAJ4704473.1"/>
    </source>
</evidence>